<reference evidence="1 2" key="1">
    <citation type="submission" date="2023-12" db="EMBL/GenBank/DDBJ databases">
        <title>Blastococcus brunescens sp. nov., an actonobacterium isolated from sandstone collected in sahara desert.</title>
        <authorList>
            <person name="Gtari M."/>
            <person name="Ghodhbane F."/>
        </authorList>
    </citation>
    <scope>NUCLEOTIDE SEQUENCE [LARGE SCALE GENOMIC DNA]</scope>
    <source>
        <strain evidence="1 2">BMG 8361</strain>
    </source>
</reference>
<evidence type="ECO:0000313" key="1">
    <source>
        <dbReference type="EMBL" id="WRL64553.1"/>
    </source>
</evidence>
<dbReference type="RefSeq" id="WP_324275880.1">
    <property type="nucleotide sequence ID" value="NZ_CP141261.1"/>
</dbReference>
<protein>
    <submittedName>
        <fullName evidence="1">Copper chaperone PCu(A)C</fullName>
    </submittedName>
</protein>
<dbReference type="Proteomes" id="UP001324287">
    <property type="component" value="Chromosome"/>
</dbReference>
<gene>
    <name evidence="1" type="ORF">U6N30_01715</name>
</gene>
<dbReference type="SUPFAM" id="SSF110087">
    <property type="entry name" value="DR1885-like metal-binding protein"/>
    <property type="match status" value="1"/>
</dbReference>
<keyword evidence="2" id="KW-1185">Reference proteome</keyword>
<dbReference type="Gene3D" id="2.60.40.1890">
    <property type="entry name" value="PCu(A)C copper chaperone"/>
    <property type="match status" value="1"/>
</dbReference>
<name>A0ABZ1B410_9ACTN</name>
<dbReference type="InterPro" id="IPR007410">
    <property type="entry name" value="LpqE-like"/>
</dbReference>
<accession>A0ABZ1B410</accession>
<dbReference type="Pfam" id="PF04314">
    <property type="entry name" value="PCuAC"/>
    <property type="match status" value="1"/>
</dbReference>
<dbReference type="InterPro" id="IPR036182">
    <property type="entry name" value="PCuAC_sf"/>
</dbReference>
<proteinExistence type="predicted"/>
<organism evidence="1 2">
    <name type="scientific">Blastococcus brunescens</name>
    <dbReference type="NCBI Taxonomy" id="1564165"/>
    <lineage>
        <taxon>Bacteria</taxon>
        <taxon>Bacillati</taxon>
        <taxon>Actinomycetota</taxon>
        <taxon>Actinomycetes</taxon>
        <taxon>Geodermatophilales</taxon>
        <taxon>Geodermatophilaceae</taxon>
        <taxon>Blastococcus</taxon>
    </lineage>
</organism>
<evidence type="ECO:0000313" key="2">
    <source>
        <dbReference type="Proteomes" id="UP001324287"/>
    </source>
</evidence>
<sequence length="156" mass="16013">MAQVGDLTVRAAELESPRGGSYEAGDDAELMLAIVNGSQEDDALVGVDGEGFGDVEIESSGTATTVGSESGGAADSGEIEVPADGAVFIDGDDASITLSDLDEPLTVGQYLELTLTFENAGDVTLQVTVATPDDVQDRGEAFDFHHEEEGAEEGAE</sequence>
<dbReference type="EMBL" id="CP141261">
    <property type="protein sequence ID" value="WRL64553.1"/>
    <property type="molecule type" value="Genomic_DNA"/>
</dbReference>